<organism evidence="1 2">
    <name type="scientific">Daphnia magna</name>
    <dbReference type="NCBI Taxonomy" id="35525"/>
    <lineage>
        <taxon>Eukaryota</taxon>
        <taxon>Metazoa</taxon>
        <taxon>Ecdysozoa</taxon>
        <taxon>Arthropoda</taxon>
        <taxon>Crustacea</taxon>
        <taxon>Branchiopoda</taxon>
        <taxon>Diplostraca</taxon>
        <taxon>Cladocera</taxon>
        <taxon>Anomopoda</taxon>
        <taxon>Daphniidae</taxon>
        <taxon>Daphnia</taxon>
    </lineage>
</organism>
<evidence type="ECO:0000313" key="2">
    <source>
        <dbReference type="Proteomes" id="UP001234178"/>
    </source>
</evidence>
<accession>A0ABR0A3Q3</accession>
<gene>
    <name evidence="1" type="ORF">OUZ56_001633</name>
</gene>
<dbReference type="EMBL" id="JAOYFB010000036">
    <property type="protein sequence ID" value="KAK4019619.1"/>
    <property type="molecule type" value="Genomic_DNA"/>
</dbReference>
<keyword evidence="2" id="KW-1185">Reference proteome</keyword>
<comment type="caution">
    <text evidence="1">The sequence shown here is derived from an EMBL/GenBank/DDBJ whole genome shotgun (WGS) entry which is preliminary data.</text>
</comment>
<dbReference type="Proteomes" id="UP001234178">
    <property type="component" value="Unassembled WGS sequence"/>
</dbReference>
<proteinExistence type="predicted"/>
<name>A0ABR0A3Q3_9CRUS</name>
<sequence length="70" mass="7988">MKKKRERRGADALGNWEDICLLAHTRRMPLGSAHGLRQCQRVTLLKVANRSKTSGKFEQLEKFGPLSPRN</sequence>
<reference evidence="1 2" key="1">
    <citation type="journal article" date="2023" name="Nucleic Acids Res.">
        <title>The hologenome of Daphnia magna reveals possible DNA methylation and microbiome-mediated evolution of the host genome.</title>
        <authorList>
            <person name="Chaturvedi A."/>
            <person name="Li X."/>
            <person name="Dhandapani V."/>
            <person name="Marshall H."/>
            <person name="Kissane S."/>
            <person name="Cuenca-Cambronero M."/>
            <person name="Asole G."/>
            <person name="Calvet F."/>
            <person name="Ruiz-Romero M."/>
            <person name="Marangio P."/>
            <person name="Guigo R."/>
            <person name="Rago D."/>
            <person name="Mirbahai L."/>
            <person name="Eastwood N."/>
            <person name="Colbourne J.K."/>
            <person name="Zhou J."/>
            <person name="Mallon E."/>
            <person name="Orsini L."/>
        </authorList>
    </citation>
    <scope>NUCLEOTIDE SEQUENCE [LARGE SCALE GENOMIC DNA]</scope>
    <source>
        <strain evidence="1">LRV0_1</strain>
    </source>
</reference>
<evidence type="ECO:0000313" key="1">
    <source>
        <dbReference type="EMBL" id="KAK4019619.1"/>
    </source>
</evidence>
<protein>
    <submittedName>
        <fullName evidence="1">Uncharacterized protein</fullName>
    </submittedName>
</protein>